<dbReference type="Gene3D" id="2.40.10.500">
    <property type="match status" value="1"/>
</dbReference>
<dbReference type="InterPro" id="IPR001258">
    <property type="entry name" value="NHL_repeat"/>
</dbReference>
<dbReference type="GeneID" id="109464895"/>
<sequence>MRLSCAANELIVIDEAFSGWRPENGPRSECTLKYCDTCQHVFRRQQSRIRAQCQGLQQCNQKVDDRFHPYFRLHRPCPGIKKYLEVTYHCAEVKKNITFGGKGQGPGQFDHVSGLAVSSTNEIFVADEPNYTIQVFSMKGVFLRSFSTGNMKPRAVCMGHNDTLWVLLYSLISIPSTYMYENVIQQYSKEGHELAKFPCSETTAIYGIAWHKLSDRIILTGKGPKIVWFSPTYTRTPTCTGNMTRLPVPGYIPAYLRSVTVMIPFVDMNGIIYVIDVSNSCILKYDKNGVLLSSFGSKGSGAGNLSQPSGICVDSLGRVIVADTWNSRVEMFTAEGEHIRTIAYIKLPMQVATGGEGQLVVSDRYGFVTIFPKY</sequence>
<dbReference type="Gene3D" id="2.60.120.740">
    <property type="match status" value="1"/>
</dbReference>
<protein>
    <submittedName>
        <fullName evidence="5">RING finger protein nhl-1-like</fullName>
    </submittedName>
</protein>
<organism evidence="4 5">
    <name type="scientific">Branchiostoma belcheri</name>
    <name type="common">Amphioxus</name>
    <dbReference type="NCBI Taxonomy" id="7741"/>
    <lineage>
        <taxon>Eukaryota</taxon>
        <taxon>Metazoa</taxon>
        <taxon>Chordata</taxon>
        <taxon>Cephalochordata</taxon>
        <taxon>Leptocardii</taxon>
        <taxon>Amphioxiformes</taxon>
        <taxon>Branchiostomatidae</taxon>
        <taxon>Branchiostoma</taxon>
    </lineage>
</organism>
<dbReference type="OrthoDB" id="6120134at2759"/>
<feature type="domain" description="SUEL-type lectin" evidence="3">
    <location>
        <begin position="1"/>
        <end position="91"/>
    </location>
</feature>
<accession>A0A6P4Y590</accession>
<dbReference type="Pfam" id="PF01436">
    <property type="entry name" value="NHL"/>
    <property type="match status" value="2"/>
</dbReference>
<dbReference type="GO" id="GO:0043161">
    <property type="term" value="P:proteasome-mediated ubiquitin-dependent protein catabolic process"/>
    <property type="evidence" value="ECO:0007669"/>
    <property type="project" value="TreeGrafter"/>
</dbReference>
<dbReference type="PROSITE" id="PS51125">
    <property type="entry name" value="NHL"/>
    <property type="match status" value="2"/>
</dbReference>
<evidence type="ECO:0000256" key="1">
    <source>
        <dbReference type="ARBA" id="ARBA00022737"/>
    </source>
</evidence>
<dbReference type="InterPro" id="IPR000922">
    <property type="entry name" value="Lectin_gal-bd_dom"/>
</dbReference>
<dbReference type="PROSITE" id="PS50228">
    <property type="entry name" value="SUEL_LECTIN"/>
    <property type="match status" value="1"/>
</dbReference>
<dbReference type="InterPro" id="IPR050952">
    <property type="entry name" value="TRIM-NHL_E3_ligases"/>
</dbReference>
<dbReference type="GO" id="GO:0030246">
    <property type="term" value="F:carbohydrate binding"/>
    <property type="evidence" value="ECO:0007669"/>
    <property type="project" value="InterPro"/>
</dbReference>
<dbReference type="GO" id="GO:0000209">
    <property type="term" value="P:protein polyubiquitination"/>
    <property type="evidence" value="ECO:0007669"/>
    <property type="project" value="TreeGrafter"/>
</dbReference>
<keyword evidence="1" id="KW-0677">Repeat</keyword>
<evidence type="ECO:0000313" key="5">
    <source>
        <dbReference type="RefSeq" id="XP_019617549.1"/>
    </source>
</evidence>
<evidence type="ECO:0000259" key="3">
    <source>
        <dbReference type="PROSITE" id="PS50228"/>
    </source>
</evidence>
<dbReference type="CDD" id="cd22823">
    <property type="entry name" value="Gal_Rha_Lectin"/>
    <property type="match status" value="1"/>
</dbReference>
<dbReference type="KEGG" id="bbel:109464895"/>
<dbReference type="RefSeq" id="XP_019617549.1">
    <property type="nucleotide sequence ID" value="XM_019761990.1"/>
</dbReference>
<dbReference type="InterPro" id="IPR043159">
    <property type="entry name" value="Lectin_gal-bd_sf"/>
</dbReference>
<dbReference type="PANTHER" id="PTHR24104:SF50">
    <property type="entry name" value="SMP-30_GLUCONOLACTONASE_LRE-LIKE REGION DOMAIN-CONTAINING PROTEIN"/>
    <property type="match status" value="1"/>
</dbReference>
<dbReference type="PANTHER" id="PTHR24104">
    <property type="entry name" value="E3 UBIQUITIN-PROTEIN LIGASE NHLRC1-RELATED"/>
    <property type="match status" value="1"/>
</dbReference>
<dbReference type="FunFam" id="2.120.10.30:FF:000064">
    <property type="entry name" value="Uncharacterized protein"/>
    <property type="match status" value="1"/>
</dbReference>
<dbReference type="InterPro" id="IPR011042">
    <property type="entry name" value="6-blade_b-propeller_TolB-like"/>
</dbReference>
<name>A0A6P4Y590_BRABE</name>
<dbReference type="CDD" id="cd05819">
    <property type="entry name" value="NHL"/>
    <property type="match status" value="1"/>
</dbReference>
<reference evidence="5" key="1">
    <citation type="submission" date="2025-08" db="UniProtKB">
        <authorList>
            <consortium name="RefSeq"/>
        </authorList>
    </citation>
    <scope>IDENTIFICATION</scope>
    <source>
        <tissue evidence="5">Gonad</tissue>
    </source>
</reference>
<dbReference type="Pfam" id="PF02140">
    <property type="entry name" value="SUEL_Lectin"/>
    <property type="match status" value="1"/>
</dbReference>
<gene>
    <name evidence="5" type="primary">LOC109464895</name>
</gene>
<dbReference type="GO" id="GO:0061630">
    <property type="term" value="F:ubiquitin protein ligase activity"/>
    <property type="evidence" value="ECO:0007669"/>
    <property type="project" value="TreeGrafter"/>
</dbReference>
<keyword evidence="4" id="KW-1185">Reference proteome</keyword>
<feature type="repeat" description="NHL" evidence="2">
    <location>
        <begin position="99"/>
        <end position="139"/>
    </location>
</feature>
<dbReference type="SUPFAM" id="SSF101898">
    <property type="entry name" value="NHL repeat"/>
    <property type="match status" value="1"/>
</dbReference>
<evidence type="ECO:0000256" key="2">
    <source>
        <dbReference type="PROSITE-ProRule" id="PRU00504"/>
    </source>
</evidence>
<feature type="repeat" description="NHL" evidence="2">
    <location>
        <begin position="292"/>
        <end position="335"/>
    </location>
</feature>
<proteinExistence type="predicted"/>
<dbReference type="Gene3D" id="2.120.10.30">
    <property type="entry name" value="TolB, C-terminal domain"/>
    <property type="match status" value="1"/>
</dbReference>
<evidence type="ECO:0000313" key="4">
    <source>
        <dbReference type="Proteomes" id="UP000515135"/>
    </source>
</evidence>
<dbReference type="AlphaFoldDB" id="A0A6P4Y590"/>
<dbReference type="Proteomes" id="UP000515135">
    <property type="component" value="Unplaced"/>
</dbReference>